<comment type="subcellular location">
    <subcellularLocation>
        <location evidence="1">Nucleus</location>
    </subcellularLocation>
</comment>
<dbReference type="OrthoDB" id="757982at2759"/>
<evidence type="ECO:0000313" key="8">
    <source>
        <dbReference type="Proteomes" id="UP000231279"/>
    </source>
</evidence>
<dbReference type="SMART" id="SM01019">
    <property type="entry name" value="B3"/>
    <property type="match status" value="1"/>
</dbReference>
<dbReference type="EMBL" id="NKXS01001558">
    <property type="protein sequence ID" value="PIN17990.1"/>
    <property type="molecule type" value="Genomic_DNA"/>
</dbReference>
<accession>A0A2G9HL17</accession>
<evidence type="ECO:0000256" key="2">
    <source>
        <dbReference type="ARBA" id="ARBA00023015"/>
    </source>
</evidence>
<keyword evidence="2" id="KW-0805">Transcription regulation</keyword>
<comment type="caution">
    <text evidence="7">The sequence shown here is derived from an EMBL/GenBank/DDBJ whole genome shotgun (WGS) entry which is preliminary data.</text>
</comment>
<keyword evidence="8" id="KW-1185">Reference proteome</keyword>
<proteinExistence type="predicted"/>
<evidence type="ECO:0000259" key="6">
    <source>
        <dbReference type="SMART" id="SM01019"/>
    </source>
</evidence>
<feature type="domain" description="TF-B3" evidence="6">
    <location>
        <begin position="123"/>
        <end position="234"/>
    </location>
</feature>
<keyword evidence="4" id="KW-0804">Transcription</keyword>
<evidence type="ECO:0000313" key="7">
    <source>
        <dbReference type="EMBL" id="PIN17990.1"/>
    </source>
</evidence>
<dbReference type="GO" id="GO:0003677">
    <property type="term" value="F:DNA binding"/>
    <property type="evidence" value="ECO:0007669"/>
    <property type="project" value="UniProtKB-KW"/>
</dbReference>
<dbReference type="InterPro" id="IPR003340">
    <property type="entry name" value="B3_DNA-bd"/>
</dbReference>
<dbReference type="CDD" id="cd10017">
    <property type="entry name" value="B3_DNA"/>
    <property type="match status" value="1"/>
</dbReference>
<dbReference type="SUPFAM" id="SSF101936">
    <property type="entry name" value="DNA-binding pseudobarrel domain"/>
    <property type="match status" value="1"/>
</dbReference>
<name>A0A2G9HL17_9LAMI</name>
<sequence>MASSSRMSCFQCQDSSSKPDHFRNGWRLHSGEYAQLCPRCGSAYEEGRFCETFHSNDDGWRDCESCGKARNRFLSLEPEIRDRESYQESSGQVAVEAQYWSRVTDLELQQVSRNPKSTVTPLFEKILYASDADLKLARLIIPKRCAETFFPDLSGLHGLHIKIQYIEGNEWEFHYRYWINGGSRIYVLEGLRDYLVSKQWQPGDTESSSKVKWKIGERAKLQLDNVIMWFCSTSN</sequence>
<dbReference type="InterPro" id="IPR015300">
    <property type="entry name" value="DNA-bd_pseudobarrel_sf"/>
</dbReference>
<evidence type="ECO:0000256" key="5">
    <source>
        <dbReference type="ARBA" id="ARBA00023242"/>
    </source>
</evidence>
<dbReference type="GO" id="GO:0005634">
    <property type="term" value="C:nucleus"/>
    <property type="evidence" value="ECO:0007669"/>
    <property type="project" value="UniProtKB-SubCell"/>
</dbReference>
<evidence type="ECO:0000256" key="1">
    <source>
        <dbReference type="ARBA" id="ARBA00004123"/>
    </source>
</evidence>
<dbReference type="Proteomes" id="UP000231279">
    <property type="component" value="Unassembled WGS sequence"/>
</dbReference>
<gene>
    <name evidence="7" type="ORF">CDL12_09346</name>
</gene>
<protein>
    <recommendedName>
        <fullName evidence="6">TF-B3 domain-containing protein</fullName>
    </recommendedName>
</protein>
<keyword evidence="5" id="KW-0539">Nucleus</keyword>
<reference evidence="8" key="1">
    <citation type="journal article" date="2018" name="Gigascience">
        <title>Genome assembly of the Pink Ipe (Handroanthus impetiginosus, Bignoniaceae), a highly valued, ecologically keystone Neotropical timber forest tree.</title>
        <authorList>
            <person name="Silva-Junior O.B."/>
            <person name="Grattapaglia D."/>
            <person name="Novaes E."/>
            <person name="Collevatti R.G."/>
        </authorList>
    </citation>
    <scope>NUCLEOTIDE SEQUENCE [LARGE SCALE GENOMIC DNA]</scope>
    <source>
        <strain evidence="8">cv. UFG-1</strain>
    </source>
</reference>
<dbReference type="PANTHER" id="PTHR46245:SF19">
    <property type="entry name" value="TF-B3 DOMAIN-CONTAINING PROTEIN"/>
    <property type="match status" value="1"/>
</dbReference>
<dbReference type="PANTHER" id="PTHR46245">
    <property type="entry name" value="B3 DOMAIN-CONTAINING PROTEIN OS07G0563300"/>
    <property type="match status" value="1"/>
</dbReference>
<evidence type="ECO:0000256" key="4">
    <source>
        <dbReference type="ARBA" id="ARBA00023163"/>
    </source>
</evidence>
<dbReference type="AlphaFoldDB" id="A0A2G9HL17"/>
<evidence type="ECO:0000256" key="3">
    <source>
        <dbReference type="ARBA" id="ARBA00023125"/>
    </source>
</evidence>
<dbReference type="Gene3D" id="2.40.330.10">
    <property type="entry name" value="DNA-binding pseudobarrel domain"/>
    <property type="match status" value="1"/>
</dbReference>
<keyword evidence="3" id="KW-0238">DNA-binding</keyword>
<organism evidence="7 8">
    <name type="scientific">Handroanthus impetiginosus</name>
    <dbReference type="NCBI Taxonomy" id="429701"/>
    <lineage>
        <taxon>Eukaryota</taxon>
        <taxon>Viridiplantae</taxon>
        <taxon>Streptophyta</taxon>
        <taxon>Embryophyta</taxon>
        <taxon>Tracheophyta</taxon>
        <taxon>Spermatophyta</taxon>
        <taxon>Magnoliopsida</taxon>
        <taxon>eudicotyledons</taxon>
        <taxon>Gunneridae</taxon>
        <taxon>Pentapetalae</taxon>
        <taxon>asterids</taxon>
        <taxon>lamiids</taxon>
        <taxon>Lamiales</taxon>
        <taxon>Bignoniaceae</taxon>
        <taxon>Crescentiina</taxon>
        <taxon>Tabebuia alliance</taxon>
        <taxon>Handroanthus</taxon>
    </lineage>
</organism>